<protein>
    <submittedName>
        <fullName evidence="4">PspC domain-containing protein</fullName>
    </submittedName>
</protein>
<evidence type="ECO:0000256" key="2">
    <source>
        <dbReference type="SAM" id="Phobius"/>
    </source>
</evidence>
<feature type="region of interest" description="Disordered" evidence="1">
    <location>
        <begin position="178"/>
        <end position="232"/>
    </location>
</feature>
<evidence type="ECO:0000256" key="1">
    <source>
        <dbReference type="SAM" id="MobiDB-lite"/>
    </source>
</evidence>
<dbReference type="EMBL" id="JAFLEQ010000008">
    <property type="protein sequence ID" value="MBN9644064.1"/>
    <property type="molecule type" value="Genomic_DNA"/>
</dbReference>
<keyword evidence="5" id="KW-1185">Reference proteome</keyword>
<evidence type="ECO:0000313" key="4">
    <source>
        <dbReference type="EMBL" id="MBN9644064.1"/>
    </source>
</evidence>
<feature type="transmembrane region" description="Helical" evidence="2">
    <location>
        <begin position="329"/>
        <end position="348"/>
    </location>
</feature>
<dbReference type="Proteomes" id="UP000664332">
    <property type="component" value="Unassembled WGS sequence"/>
</dbReference>
<evidence type="ECO:0000259" key="3">
    <source>
        <dbReference type="Pfam" id="PF04024"/>
    </source>
</evidence>
<feature type="transmembrane region" description="Helical" evidence="2">
    <location>
        <begin position="61"/>
        <end position="83"/>
    </location>
</feature>
<reference evidence="4" key="1">
    <citation type="submission" date="2021-03" db="EMBL/GenBank/DDBJ databases">
        <authorList>
            <person name="Sun Q."/>
        </authorList>
    </citation>
    <scope>NUCLEOTIDE SEQUENCE</scope>
    <source>
        <strain evidence="4">CCM 8862</strain>
    </source>
</reference>
<feature type="region of interest" description="Disordered" evidence="1">
    <location>
        <begin position="462"/>
        <end position="483"/>
    </location>
</feature>
<feature type="compositionally biased region" description="Polar residues" evidence="1">
    <location>
        <begin position="186"/>
        <end position="212"/>
    </location>
</feature>
<name>A0A939DZE0_9CORY</name>
<dbReference type="RefSeq" id="WP_207118959.1">
    <property type="nucleotide sequence ID" value="NZ_JAFLEQ010000008.1"/>
</dbReference>
<proteinExistence type="predicted"/>
<evidence type="ECO:0000313" key="5">
    <source>
        <dbReference type="Proteomes" id="UP000664332"/>
    </source>
</evidence>
<feature type="transmembrane region" description="Helical" evidence="2">
    <location>
        <begin position="278"/>
        <end position="299"/>
    </location>
</feature>
<comment type="caution">
    <text evidence="4">The sequence shown here is derived from an EMBL/GenBank/DDBJ whole genome shotgun (WGS) entry which is preliminary data.</text>
</comment>
<feature type="domain" description="Phage shock protein PspC N-terminal" evidence="3">
    <location>
        <begin position="38"/>
        <end position="86"/>
    </location>
</feature>
<keyword evidence="2" id="KW-1133">Transmembrane helix</keyword>
<feature type="transmembrane region" description="Helical" evidence="2">
    <location>
        <begin position="305"/>
        <end position="322"/>
    </location>
</feature>
<feature type="transmembrane region" description="Helical" evidence="2">
    <location>
        <begin position="138"/>
        <end position="158"/>
    </location>
</feature>
<dbReference type="Pfam" id="PF04024">
    <property type="entry name" value="PspC"/>
    <property type="match status" value="1"/>
</dbReference>
<keyword evidence="2" id="KW-0472">Membrane</keyword>
<dbReference type="AlphaFoldDB" id="A0A939DZE0"/>
<accession>A0A939DZE0</accession>
<keyword evidence="2" id="KW-0812">Transmembrane</keyword>
<organism evidence="4 5">
    <name type="scientific">Corynebacterium mendelii</name>
    <dbReference type="NCBI Taxonomy" id="2765362"/>
    <lineage>
        <taxon>Bacteria</taxon>
        <taxon>Bacillati</taxon>
        <taxon>Actinomycetota</taxon>
        <taxon>Actinomycetes</taxon>
        <taxon>Mycobacteriales</taxon>
        <taxon>Corynebacteriaceae</taxon>
        <taxon>Corynebacterium</taxon>
    </lineage>
</organism>
<feature type="transmembrane region" description="Helical" evidence="2">
    <location>
        <begin position="112"/>
        <end position="132"/>
    </location>
</feature>
<gene>
    <name evidence="4" type="ORF">JZY06_05445</name>
</gene>
<dbReference type="InterPro" id="IPR007168">
    <property type="entry name" value="Phageshock_PspC_N"/>
</dbReference>
<sequence>MDGTHSSPFTSPLAGDGPTVAQMWATRPPRFPTDQGGNGKIAGVCEGISQRYLIDVSLVRILFIVATVFGGAGIPVYTFLWLVSPRWSVPVAPYQALVLKTDRPIVKKERTLAVLLGIALLIFTTDGHVNLLSIVDTIHVITSLLLHVFLTGLIWMTLHKRTPVPPRGTDIRQFRWADQTPAPGFGSTTGAPSSGPHPQQTAATGDDNTGSAATYPDGTADTGGPADNRQDDLFADITGDARRTPPSWDPLGAAPFAWDLPEPPPAPSAAPEKKHSPWVTLGWILGVALVLVSGFMVVFLGITSVIIPFLLLGCLLIVGLVARKSGKIAVILAGLLAVVALVNFAAGVTTGTDDNTVTATNGDRSVVVTDATSAEGVIVANLGDIEVDARALQPLDEPATMRITSNMGDARILVPNNVKVSLTCKARFGICNRKGDEPGPGGAEGELWTIEATSTLGSTTLVYEDASARPDSTSPAGQHTGGE</sequence>